<evidence type="ECO:0000313" key="2">
    <source>
        <dbReference type="EMBL" id="ETE55943.1"/>
    </source>
</evidence>
<name>V8N2Q3_OPHHA</name>
<evidence type="ECO:0000256" key="1">
    <source>
        <dbReference type="SAM" id="MobiDB-lite"/>
    </source>
</evidence>
<feature type="non-terminal residue" evidence="2">
    <location>
        <position position="1"/>
    </location>
</feature>
<feature type="compositionally biased region" description="Basic and acidic residues" evidence="1">
    <location>
        <begin position="14"/>
        <end position="41"/>
    </location>
</feature>
<dbReference type="Proteomes" id="UP000018936">
    <property type="component" value="Unassembled WGS sequence"/>
</dbReference>
<keyword evidence="3" id="KW-1185">Reference proteome</keyword>
<organism evidence="2 3">
    <name type="scientific">Ophiophagus hannah</name>
    <name type="common">King cobra</name>
    <name type="synonym">Naja hannah</name>
    <dbReference type="NCBI Taxonomy" id="8665"/>
    <lineage>
        <taxon>Eukaryota</taxon>
        <taxon>Metazoa</taxon>
        <taxon>Chordata</taxon>
        <taxon>Craniata</taxon>
        <taxon>Vertebrata</taxon>
        <taxon>Euteleostomi</taxon>
        <taxon>Lepidosauria</taxon>
        <taxon>Squamata</taxon>
        <taxon>Bifurcata</taxon>
        <taxon>Unidentata</taxon>
        <taxon>Episquamata</taxon>
        <taxon>Toxicofera</taxon>
        <taxon>Serpentes</taxon>
        <taxon>Colubroidea</taxon>
        <taxon>Elapidae</taxon>
        <taxon>Elapinae</taxon>
        <taxon>Ophiophagus</taxon>
    </lineage>
</organism>
<protein>
    <submittedName>
        <fullName evidence="2">Cyclic nucleotide-gated cation channel beta-1</fullName>
    </submittedName>
</protein>
<sequence>MREGRKEGRRKKGGREGGRKRDSHERRKEAGKEEGRRKMREGGEKIDFDFIGKEEGKWILIHRNCPALPPEKGLVVLPSNASLLIPPTGRFSSLALSSYVFIAHYRTSQAPSVLGPGRFFSPITPLPSPSPPSLQERQGAELPLLAPELHFMQELSGYPCFAMELCGRA</sequence>
<evidence type="ECO:0000313" key="3">
    <source>
        <dbReference type="Proteomes" id="UP000018936"/>
    </source>
</evidence>
<gene>
    <name evidence="2" type="primary">CNGB1</name>
    <name evidence="2" type="ORF">L345_18348</name>
</gene>
<dbReference type="AlphaFoldDB" id="V8N2Q3"/>
<proteinExistence type="predicted"/>
<comment type="caution">
    <text evidence="2">The sequence shown here is derived from an EMBL/GenBank/DDBJ whole genome shotgun (WGS) entry which is preliminary data.</text>
</comment>
<reference evidence="2 3" key="1">
    <citation type="journal article" date="2013" name="Proc. Natl. Acad. Sci. U.S.A.">
        <title>The king cobra genome reveals dynamic gene evolution and adaptation in the snake venom system.</title>
        <authorList>
            <person name="Vonk F.J."/>
            <person name="Casewell N.R."/>
            <person name="Henkel C.V."/>
            <person name="Heimberg A.M."/>
            <person name="Jansen H.J."/>
            <person name="McCleary R.J."/>
            <person name="Kerkkamp H.M."/>
            <person name="Vos R.A."/>
            <person name="Guerreiro I."/>
            <person name="Calvete J.J."/>
            <person name="Wuster W."/>
            <person name="Woods A.E."/>
            <person name="Logan J.M."/>
            <person name="Harrison R.A."/>
            <person name="Castoe T.A."/>
            <person name="de Koning A.P."/>
            <person name="Pollock D.D."/>
            <person name="Yandell M."/>
            <person name="Calderon D."/>
            <person name="Renjifo C."/>
            <person name="Currier R.B."/>
            <person name="Salgado D."/>
            <person name="Pla D."/>
            <person name="Sanz L."/>
            <person name="Hyder A.S."/>
            <person name="Ribeiro J.M."/>
            <person name="Arntzen J.W."/>
            <person name="van den Thillart G.E."/>
            <person name="Boetzer M."/>
            <person name="Pirovano W."/>
            <person name="Dirks R.P."/>
            <person name="Spaink H.P."/>
            <person name="Duboule D."/>
            <person name="McGlinn E."/>
            <person name="Kini R.M."/>
            <person name="Richardson M.K."/>
        </authorList>
    </citation>
    <scope>NUCLEOTIDE SEQUENCE</scope>
    <source>
        <tissue evidence="2">Blood</tissue>
    </source>
</reference>
<dbReference type="EMBL" id="AZIM01063680">
    <property type="protein sequence ID" value="ETE55943.1"/>
    <property type="molecule type" value="Genomic_DNA"/>
</dbReference>
<feature type="region of interest" description="Disordered" evidence="1">
    <location>
        <begin position="1"/>
        <end position="41"/>
    </location>
</feature>
<accession>V8N2Q3</accession>